<gene>
    <name evidence="1" type="ORF">H8B09_25470</name>
</gene>
<comment type="caution">
    <text evidence="1">The sequence shown here is derived from an EMBL/GenBank/DDBJ whole genome shotgun (WGS) entry which is preliminary data.</text>
</comment>
<dbReference type="Gene3D" id="3.40.50.300">
    <property type="entry name" value="P-loop containing nucleotide triphosphate hydrolases"/>
    <property type="match status" value="1"/>
</dbReference>
<dbReference type="Pfam" id="PF13671">
    <property type="entry name" value="AAA_33"/>
    <property type="match status" value="1"/>
</dbReference>
<dbReference type="Proteomes" id="UP000609346">
    <property type="component" value="Unassembled WGS sequence"/>
</dbReference>
<dbReference type="RefSeq" id="WP_191206441.1">
    <property type="nucleotide sequence ID" value="NZ_JACXZA010000008.1"/>
</dbReference>
<evidence type="ECO:0000313" key="2">
    <source>
        <dbReference type="Proteomes" id="UP000609346"/>
    </source>
</evidence>
<name>A0ABR8N405_9BACL</name>
<evidence type="ECO:0000313" key="1">
    <source>
        <dbReference type="EMBL" id="MBD3922132.1"/>
    </source>
</evidence>
<reference evidence="1 2" key="1">
    <citation type="submission" date="2020-09" db="EMBL/GenBank/DDBJ databases">
        <title>Paenibacillus sp. strain PR3 16S rRNA gene Genome sequencing and assembly.</title>
        <authorList>
            <person name="Kim J."/>
        </authorList>
    </citation>
    <scope>NUCLEOTIDE SEQUENCE [LARGE SCALE GENOMIC DNA]</scope>
    <source>
        <strain evidence="1 2">PR3</strain>
    </source>
</reference>
<dbReference type="SUPFAM" id="SSF52540">
    <property type="entry name" value="P-loop containing nucleoside triphosphate hydrolases"/>
    <property type="match status" value="1"/>
</dbReference>
<dbReference type="InterPro" id="IPR027417">
    <property type="entry name" value="P-loop_NTPase"/>
</dbReference>
<proteinExistence type="predicted"/>
<organism evidence="1 2">
    <name type="scientific">Paenibacillus terricola</name>
    <dbReference type="NCBI Taxonomy" id="2763503"/>
    <lineage>
        <taxon>Bacteria</taxon>
        <taxon>Bacillati</taxon>
        <taxon>Bacillota</taxon>
        <taxon>Bacilli</taxon>
        <taxon>Bacillales</taxon>
        <taxon>Paenibacillaceae</taxon>
        <taxon>Paenibacillus</taxon>
    </lineage>
</organism>
<keyword evidence="2" id="KW-1185">Reference proteome</keyword>
<dbReference type="EMBL" id="JACXZA010000008">
    <property type="protein sequence ID" value="MBD3922132.1"/>
    <property type="molecule type" value="Genomic_DNA"/>
</dbReference>
<sequence length="177" mass="20363">MKNTVYIISGPAGVGKSTTSQTLVQEFEKSAYISGDDISHIPVKGRGLPWLDQESLDLIWNNILSLTSNLLDYGFDVVIDYVTFPSEAAWLAEKLKHRDIKVVYVVLLVDDETIVQRDRLRPEEHQMGERSLILLHEFERDGSLSDLNKLYTHHYSVDQLPEIIKEIIHNEKYLVRL</sequence>
<protein>
    <submittedName>
        <fullName evidence="1">AAA family ATPase</fullName>
    </submittedName>
</protein>
<accession>A0ABR8N405</accession>